<reference evidence="1" key="1">
    <citation type="journal article" date="2021" name="PeerJ">
        <title>Extensive microbial diversity within the chicken gut microbiome revealed by metagenomics and culture.</title>
        <authorList>
            <person name="Gilroy R."/>
            <person name="Ravi A."/>
            <person name="Getino M."/>
            <person name="Pursley I."/>
            <person name="Horton D.L."/>
            <person name="Alikhan N.F."/>
            <person name="Baker D."/>
            <person name="Gharbi K."/>
            <person name="Hall N."/>
            <person name="Watson M."/>
            <person name="Adriaenssens E.M."/>
            <person name="Foster-Nyarko E."/>
            <person name="Jarju S."/>
            <person name="Secka A."/>
            <person name="Antonio M."/>
            <person name="Oren A."/>
            <person name="Chaudhuri R.R."/>
            <person name="La Ragione R."/>
            <person name="Hildebrand F."/>
            <person name="Pallen M.J."/>
        </authorList>
    </citation>
    <scope>NUCLEOTIDE SEQUENCE</scope>
    <source>
        <strain evidence="1">CHK179-7159</strain>
    </source>
</reference>
<sequence length="49" mass="6300">MPEQIENMMVIDELWQWKENPECFFADKRRMRREMDAYMEEEEEYEHII</sequence>
<dbReference type="AlphaFoldDB" id="A0A9D2I2J8"/>
<proteinExistence type="predicted"/>
<gene>
    <name evidence="1" type="ORF">H9717_03045</name>
</gene>
<evidence type="ECO:0000313" key="2">
    <source>
        <dbReference type="Proteomes" id="UP000886858"/>
    </source>
</evidence>
<organism evidence="1 2">
    <name type="scientific">Candidatus Eisenbergiella merdipullorum</name>
    <dbReference type="NCBI Taxonomy" id="2838553"/>
    <lineage>
        <taxon>Bacteria</taxon>
        <taxon>Bacillati</taxon>
        <taxon>Bacillota</taxon>
        <taxon>Clostridia</taxon>
        <taxon>Lachnospirales</taxon>
        <taxon>Lachnospiraceae</taxon>
        <taxon>Eisenbergiella</taxon>
    </lineage>
</organism>
<dbReference type="EMBL" id="DWYY01000036">
    <property type="protein sequence ID" value="HJA92091.1"/>
    <property type="molecule type" value="Genomic_DNA"/>
</dbReference>
<dbReference type="Proteomes" id="UP000886858">
    <property type="component" value="Unassembled WGS sequence"/>
</dbReference>
<protein>
    <submittedName>
        <fullName evidence="1">Uncharacterized protein</fullName>
    </submittedName>
</protein>
<reference evidence="1" key="2">
    <citation type="submission" date="2021-04" db="EMBL/GenBank/DDBJ databases">
        <authorList>
            <person name="Gilroy R."/>
        </authorList>
    </citation>
    <scope>NUCLEOTIDE SEQUENCE</scope>
    <source>
        <strain evidence="1">CHK179-7159</strain>
    </source>
</reference>
<accession>A0A9D2I2J8</accession>
<name>A0A9D2I2J8_9FIRM</name>
<evidence type="ECO:0000313" key="1">
    <source>
        <dbReference type="EMBL" id="HJA92091.1"/>
    </source>
</evidence>
<comment type="caution">
    <text evidence="1">The sequence shown here is derived from an EMBL/GenBank/DDBJ whole genome shotgun (WGS) entry which is preliminary data.</text>
</comment>